<feature type="coiled-coil region" evidence="7">
    <location>
        <begin position="100"/>
        <end position="148"/>
    </location>
</feature>
<evidence type="ECO:0000313" key="8">
    <source>
        <dbReference type="EMBL" id="VDL94604.1"/>
    </source>
</evidence>
<evidence type="ECO:0000256" key="4">
    <source>
        <dbReference type="ARBA" id="ARBA00023054"/>
    </source>
</evidence>
<keyword evidence="5" id="KW-0969">Cilium</keyword>
<evidence type="ECO:0000256" key="7">
    <source>
        <dbReference type="SAM" id="Coils"/>
    </source>
</evidence>
<dbReference type="WBParaSite" id="SSLN_0000854601-mRNA-1">
    <property type="protein sequence ID" value="SSLN_0000854601-mRNA-1"/>
    <property type="gene ID" value="SSLN_0000854601"/>
</dbReference>
<dbReference type="InterPro" id="IPR038844">
    <property type="entry name" value="CFAP157"/>
</dbReference>
<dbReference type="GO" id="GO:0036064">
    <property type="term" value="C:ciliary basal body"/>
    <property type="evidence" value="ECO:0007669"/>
    <property type="project" value="TreeGrafter"/>
</dbReference>
<evidence type="ECO:0000256" key="3">
    <source>
        <dbReference type="ARBA" id="ARBA00014087"/>
    </source>
</evidence>
<proteinExistence type="inferred from homology"/>
<comment type="subcellular location">
    <subcellularLocation>
        <location evidence="1">Cell projection</location>
        <location evidence="1">Cilium</location>
    </subcellularLocation>
</comment>
<evidence type="ECO:0000256" key="1">
    <source>
        <dbReference type="ARBA" id="ARBA00004138"/>
    </source>
</evidence>
<dbReference type="EMBL" id="UYSU01034538">
    <property type="protein sequence ID" value="VDL94604.1"/>
    <property type="molecule type" value="Genomic_DNA"/>
</dbReference>
<keyword evidence="9" id="KW-1185">Reference proteome</keyword>
<reference evidence="10" key="1">
    <citation type="submission" date="2016-06" db="UniProtKB">
        <authorList>
            <consortium name="WormBaseParasite"/>
        </authorList>
    </citation>
    <scope>IDENTIFICATION</scope>
</reference>
<protein>
    <recommendedName>
        <fullName evidence="3">Cilia- and flagella-associated protein 157</fullName>
    </recommendedName>
</protein>
<dbReference type="PANTHER" id="PTHR31954:SF1">
    <property type="entry name" value="CILIA- AND FLAGELLA-ASSOCIATED PROTEIN 157"/>
    <property type="match status" value="1"/>
</dbReference>
<evidence type="ECO:0000313" key="9">
    <source>
        <dbReference type="Proteomes" id="UP000275846"/>
    </source>
</evidence>
<evidence type="ECO:0000256" key="5">
    <source>
        <dbReference type="ARBA" id="ARBA00023069"/>
    </source>
</evidence>
<name>A0A183SVH1_SCHSO</name>
<dbReference type="Proteomes" id="UP000275846">
    <property type="component" value="Unassembled WGS sequence"/>
</dbReference>
<accession>A0A183SVH1</accession>
<reference evidence="8 9" key="2">
    <citation type="submission" date="2018-11" db="EMBL/GenBank/DDBJ databases">
        <authorList>
            <consortium name="Pathogen Informatics"/>
        </authorList>
    </citation>
    <scope>NUCLEOTIDE SEQUENCE [LARGE SCALE GENOMIC DNA]</scope>
    <source>
        <strain evidence="8 9">NST_G2</strain>
    </source>
</reference>
<keyword evidence="6" id="KW-0966">Cell projection</keyword>
<evidence type="ECO:0000256" key="2">
    <source>
        <dbReference type="ARBA" id="ARBA00010841"/>
    </source>
</evidence>
<sequence>MSGELLLGTKETQTKEILLANIHKAEGKMKQYQEFHDFLLSATNTLEAQRDHLDRAWRKQIGDFSQRLAICADECSELTDQIHTVKFLHDVDQEEWSCQTEELQTMFQEIQERLATEKAQLEKEINTLKDFERRKFRIQAEYASLQKELLVLEGIHAEEIKKLEKKYLLDKAKLKKRAISDIRHVSQLLQARTSATRRKLREGITDDSK</sequence>
<dbReference type="GO" id="GO:0008017">
    <property type="term" value="F:microtubule binding"/>
    <property type="evidence" value="ECO:0007669"/>
    <property type="project" value="TreeGrafter"/>
</dbReference>
<dbReference type="AlphaFoldDB" id="A0A183SVH1"/>
<evidence type="ECO:0000256" key="6">
    <source>
        <dbReference type="ARBA" id="ARBA00023273"/>
    </source>
</evidence>
<dbReference type="STRING" id="70667.A0A183SVH1"/>
<keyword evidence="4 7" id="KW-0175">Coiled coil</keyword>
<evidence type="ECO:0000313" key="10">
    <source>
        <dbReference type="WBParaSite" id="SSLN_0000854601-mRNA-1"/>
    </source>
</evidence>
<comment type="similarity">
    <text evidence="2">Belongs to the CFAP157 family.</text>
</comment>
<dbReference type="PANTHER" id="PTHR31954">
    <property type="entry name" value="CILIA- AND FLAGELLA-ASSOCIATED PROTEIN 157"/>
    <property type="match status" value="1"/>
</dbReference>
<organism evidence="10">
    <name type="scientific">Schistocephalus solidus</name>
    <name type="common">Tapeworm</name>
    <dbReference type="NCBI Taxonomy" id="70667"/>
    <lineage>
        <taxon>Eukaryota</taxon>
        <taxon>Metazoa</taxon>
        <taxon>Spiralia</taxon>
        <taxon>Lophotrochozoa</taxon>
        <taxon>Platyhelminthes</taxon>
        <taxon>Cestoda</taxon>
        <taxon>Eucestoda</taxon>
        <taxon>Diphyllobothriidea</taxon>
        <taxon>Diphyllobothriidae</taxon>
        <taxon>Schistocephalus</taxon>
    </lineage>
</organism>
<gene>
    <name evidence="8" type="ORF">SSLN_LOCUS8219</name>
</gene>